<comment type="caution">
    <text evidence="1">The sequence shown here is derived from an EMBL/GenBank/DDBJ whole genome shotgun (WGS) entry which is preliminary data.</text>
</comment>
<sequence length="68" mass="7836">MGKKVRWWVLDILDREVGSTGAKYRVLVNRVDTSNPDRPEHQTDKIVLLISNQWHINCTSSDSNRQSA</sequence>
<accession>A0A2T8T8I5</accession>
<evidence type="ECO:0000313" key="2">
    <source>
        <dbReference type="Proteomes" id="UP000245912"/>
    </source>
</evidence>
<gene>
    <name evidence="1" type="ORF">C4860_11305</name>
</gene>
<dbReference type="Proteomes" id="UP000245912">
    <property type="component" value="Unassembled WGS sequence"/>
</dbReference>
<dbReference type="EMBL" id="QDLQ01000006">
    <property type="protein sequence ID" value="PVI97981.1"/>
    <property type="molecule type" value="Genomic_DNA"/>
</dbReference>
<name>A0A2T8T8I5_SALER</name>
<organism evidence="1 2">
    <name type="scientific">Salmonella enterica</name>
    <name type="common">Salmonella choleraesuis</name>
    <dbReference type="NCBI Taxonomy" id="28901"/>
    <lineage>
        <taxon>Bacteria</taxon>
        <taxon>Pseudomonadati</taxon>
        <taxon>Pseudomonadota</taxon>
        <taxon>Gammaproteobacteria</taxon>
        <taxon>Enterobacterales</taxon>
        <taxon>Enterobacteriaceae</taxon>
        <taxon>Salmonella</taxon>
    </lineage>
</organism>
<evidence type="ECO:0008006" key="3">
    <source>
        <dbReference type="Google" id="ProtNLM"/>
    </source>
</evidence>
<proteinExistence type="predicted"/>
<reference evidence="1 2" key="1">
    <citation type="submission" date="2018-04" db="EMBL/GenBank/DDBJ databases">
        <title>Serotype diversity and antimicrobial resistance among Salmonella enterica isolated from patients at an equine referral hospital.</title>
        <authorList>
            <person name="Leon I.M."/>
            <person name="Lawhon S.D."/>
            <person name="Norman K.N."/>
            <person name="Threadgill D.S."/>
            <person name="Ohta N."/>
            <person name="Vinasco J."/>
            <person name="Scott H.M."/>
        </authorList>
    </citation>
    <scope>NUCLEOTIDE SEQUENCE [LARGE SCALE GENOMIC DNA]</scope>
    <source>
        <strain evidence="1 2">235</strain>
    </source>
</reference>
<protein>
    <recommendedName>
        <fullName evidence="3">Tail fiber assembly protein</fullName>
    </recommendedName>
</protein>
<evidence type="ECO:0000313" key="1">
    <source>
        <dbReference type="EMBL" id="PVI97981.1"/>
    </source>
</evidence>
<dbReference type="AlphaFoldDB" id="A0A2T8T8I5"/>